<gene>
    <name evidence="14" type="ORF">KDK95_18915</name>
</gene>
<dbReference type="PRINTS" id="PR00344">
    <property type="entry name" value="BCTRLSENSOR"/>
</dbReference>
<dbReference type="InterPro" id="IPR005467">
    <property type="entry name" value="His_kinase_dom"/>
</dbReference>
<protein>
    <recommendedName>
        <fullName evidence="4">histidine kinase</fullName>
        <ecNumber evidence="4">2.7.13.3</ecNumber>
    </recommendedName>
</protein>
<dbReference type="GO" id="GO:0005886">
    <property type="term" value="C:plasma membrane"/>
    <property type="evidence" value="ECO:0007669"/>
    <property type="project" value="UniProtKB-SubCell"/>
</dbReference>
<evidence type="ECO:0000313" key="15">
    <source>
        <dbReference type="Proteomes" id="UP000676325"/>
    </source>
</evidence>
<dbReference type="SMART" id="SM00304">
    <property type="entry name" value="HAMP"/>
    <property type="match status" value="1"/>
</dbReference>
<proteinExistence type="predicted"/>
<dbReference type="SUPFAM" id="SSF55874">
    <property type="entry name" value="ATPase domain of HSP90 chaperone/DNA topoisomerase II/histidine kinase"/>
    <property type="match status" value="1"/>
</dbReference>
<dbReference type="PROSITE" id="PS50885">
    <property type="entry name" value="HAMP"/>
    <property type="match status" value="1"/>
</dbReference>
<dbReference type="EC" id="2.7.13.3" evidence="4"/>
<dbReference type="Pfam" id="PF00672">
    <property type="entry name" value="HAMP"/>
    <property type="match status" value="1"/>
</dbReference>
<reference evidence="14" key="1">
    <citation type="submission" date="2021-04" db="EMBL/GenBank/DDBJ databases">
        <title>Genome based classification of Actinospica acidithermotolerans sp. nov., an actinobacterium isolated from an Indonesian hot spring.</title>
        <authorList>
            <person name="Kusuma A.B."/>
            <person name="Putra K.E."/>
            <person name="Nafisah S."/>
            <person name="Loh J."/>
            <person name="Nouioui I."/>
            <person name="Goodfellow M."/>
        </authorList>
    </citation>
    <scope>NUCLEOTIDE SEQUENCE</scope>
    <source>
        <strain evidence="14">MGRD01-02</strain>
    </source>
</reference>
<evidence type="ECO:0000256" key="1">
    <source>
        <dbReference type="ARBA" id="ARBA00000085"/>
    </source>
</evidence>
<dbReference type="CDD" id="cd06225">
    <property type="entry name" value="HAMP"/>
    <property type="match status" value="1"/>
</dbReference>
<evidence type="ECO:0000256" key="9">
    <source>
        <dbReference type="ARBA" id="ARBA00022989"/>
    </source>
</evidence>
<comment type="catalytic activity">
    <reaction evidence="1">
        <text>ATP + protein L-histidine = ADP + protein N-phospho-L-histidine.</text>
        <dbReference type="EC" id="2.7.13.3"/>
    </reaction>
</comment>
<keyword evidence="11" id="KW-0472">Membrane</keyword>
<dbReference type="PANTHER" id="PTHR45436:SF5">
    <property type="entry name" value="SENSOR HISTIDINE KINASE TRCS"/>
    <property type="match status" value="1"/>
</dbReference>
<dbReference type="AlphaFoldDB" id="A0A941IHC7"/>
<evidence type="ECO:0000256" key="6">
    <source>
        <dbReference type="ARBA" id="ARBA00022679"/>
    </source>
</evidence>
<dbReference type="SMART" id="SM00388">
    <property type="entry name" value="HisKA"/>
    <property type="match status" value="1"/>
</dbReference>
<dbReference type="FunFam" id="3.30.565.10:FF:000006">
    <property type="entry name" value="Sensor histidine kinase WalK"/>
    <property type="match status" value="1"/>
</dbReference>
<dbReference type="EMBL" id="JAGSOH010000055">
    <property type="protein sequence ID" value="MBR7828390.1"/>
    <property type="molecule type" value="Genomic_DNA"/>
</dbReference>
<feature type="domain" description="Histidine kinase" evidence="12">
    <location>
        <begin position="298"/>
        <end position="520"/>
    </location>
</feature>
<dbReference type="InterPro" id="IPR036890">
    <property type="entry name" value="HATPase_C_sf"/>
</dbReference>
<dbReference type="Pfam" id="PF02518">
    <property type="entry name" value="HATPase_c"/>
    <property type="match status" value="1"/>
</dbReference>
<evidence type="ECO:0000256" key="8">
    <source>
        <dbReference type="ARBA" id="ARBA00022777"/>
    </source>
</evidence>
<comment type="cofactor">
    <cofactor evidence="2">
        <name>a divalent metal cation</name>
        <dbReference type="ChEBI" id="CHEBI:60240"/>
    </cofactor>
</comment>
<keyword evidence="7" id="KW-0812">Transmembrane</keyword>
<dbReference type="InterPro" id="IPR003594">
    <property type="entry name" value="HATPase_dom"/>
</dbReference>
<dbReference type="Gene3D" id="1.10.287.130">
    <property type="match status" value="1"/>
</dbReference>
<evidence type="ECO:0000256" key="7">
    <source>
        <dbReference type="ARBA" id="ARBA00022692"/>
    </source>
</evidence>
<dbReference type="Gene3D" id="6.10.340.10">
    <property type="match status" value="1"/>
</dbReference>
<keyword evidence="10" id="KW-0902">Two-component regulatory system</keyword>
<dbReference type="Pfam" id="PF00512">
    <property type="entry name" value="HisKA"/>
    <property type="match status" value="1"/>
</dbReference>
<dbReference type="GO" id="GO:0005509">
    <property type="term" value="F:calcium ion binding"/>
    <property type="evidence" value="ECO:0007669"/>
    <property type="project" value="UniProtKB-ARBA"/>
</dbReference>
<keyword evidence="5" id="KW-0597">Phosphoprotein</keyword>
<dbReference type="CDD" id="cd00082">
    <property type="entry name" value="HisKA"/>
    <property type="match status" value="1"/>
</dbReference>
<dbReference type="RefSeq" id="WP_212519524.1">
    <property type="nucleotide sequence ID" value="NZ_JAGSOH010000055.1"/>
</dbReference>
<evidence type="ECO:0000256" key="2">
    <source>
        <dbReference type="ARBA" id="ARBA00001968"/>
    </source>
</evidence>
<keyword evidence="8 14" id="KW-0418">Kinase</keyword>
<dbReference type="GO" id="GO:0000155">
    <property type="term" value="F:phosphorelay sensor kinase activity"/>
    <property type="evidence" value="ECO:0007669"/>
    <property type="project" value="InterPro"/>
</dbReference>
<evidence type="ECO:0000256" key="10">
    <source>
        <dbReference type="ARBA" id="ARBA00023012"/>
    </source>
</evidence>
<comment type="caution">
    <text evidence="14">The sequence shown here is derived from an EMBL/GenBank/DDBJ whole genome shotgun (WGS) entry which is preliminary data.</text>
</comment>
<dbReference type="PANTHER" id="PTHR45436">
    <property type="entry name" value="SENSOR HISTIDINE KINASE YKOH"/>
    <property type="match status" value="1"/>
</dbReference>
<dbReference type="FunFam" id="1.10.287.130:FF:000001">
    <property type="entry name" value="Two-component sensor histidine kinase"/>
    <property type="match status" value="1"/>
</dbReference>
<dbReference type="InterPro" id="IPR003660">
    <property type="entry name" value="HAMP_dom"/>
</dbReference>
<evidence type="ECO:0000256" key="11">
    <source>
        <dbReference type="ARBA" id="ARBA00023136"/>
    </source>
</evidence>
<dbReference type="Gene3D" id="3.30.565.10">
    <property type="entry name" value="Histidine kinase-like ATPase, C-terminal domain"/>
    <property type="match status" value="1"/>
</dbReference>
<comment type="subcellular location">
    <subcellularLocation>
        <location evidence="3">Cell membrane</location>
    </subcellularLocation>
</comment>
<keyword evidence="9" id="KW-1133">Transmembrane helix</keyword>
<sequence length="521" mass="55008">MRLRLWSRIPLWARLVLGTLGLAAVGLSVTGAVGVNLFRDYLVDQSGQQLTTVARTIAGAHWDKPTYQSLNCGSLPSDNAVELLTRTTSGATALTSCSATVGQSNALPTMPSAATLEAAAESGSTITESSTVGGAKIEWQIVVVSERYLTPFTAQAQASASVRTSTYGSTPPADSKTVADGYVLVATPLSSVDATVAHLDRLDISVDIAVGFALLGVGYVLVRRTLRPLREIEAAAAAISAGDLARRIPHGHPKTEIGQLSKSLNGMLGQIEAAFGAQARSEAEALRSEAHMRQFAADAGHELRTPLASIRGLTEIYRQGAVDARQTPDLMRRIEDEATRMGVLVEDLLLLARLDQQRPLAHDRVHLVALAADSITAARARTADRTIELAVERPSGSAEPVVTGDENRLRQAVDNLLTNAVRHTPDDTPITVRVRPDEQPGRYALDVLDTGQGLSPADAARVFERFYRADPSRARTTAQQGSGLGLAIVAAIAEAHGGTATVRTEPGAGACFTLSLPMAVG</sequence>
<evidence type="ECO:0000256" key="4">
    <source>
        <dbReference type="ARBA" id="ARBA00012438"/>
    </source>
</evidence>
<keyword evidence="6" id="KW-0808">Transferase</keyword>
<evidence type="ECO:0000313" key="14">
    <source>
        <dbReference type="EMBL" id="MBR7828390.1"/>
    </source>
</evidence>
<dbReference type="SMART" id="SM00387">
    <property type="entry name" value="HATPase_c"/>
    <property type="match status" value="1"/>
</dbReference>
<dbReference type="InterPro" id="IPR036097">
    <property type="entry name" value="HisK_dim/P_sf"/>
</dbReference>
<dbReference type="InterPro" id="IPR004358">
    <property type="entry name" value="Sig_transdc_His_kin-like_C"/>
</dbReference>
<dbReference type="CDD" id="cd00075">
    <property type="entry name" value="HATPase"/>
    <property type="match status" value="1"/>
</dbReference>
<evidence type="ECO:0000259" key="13">
    <source>
        <dbReference type="PROSITE" id="PS50885"/>
    </source>
</evidence>
<feature type="domain" description="HAMP" evidence="13">
    <location>
        <begin position="223"/>
        <end position="276"/>
    </location>
</feature>
<dbReference type="Proteomes" id="UP000676325">
    <property type="component" value="Unassembled WGS sequence"/>
</dbReference>
<name>A0A941IHC7_9ACTN</name>
<evidence type="ECO:0000259" key="12">
    <source>
        <dbReference type="PROSITE" id="PS50109"/>
    </source>
</evidence>
<dbReference type="SUPFAM" id="SSF47384">
    <property type="entry name" value="Homodimeric domain of signal transducing histidine kinase"/>
    <property type="match status" value="1"/>
</dbReference>
<dbReference type="PROSITE" id="PS50109">
    <property type="entry name" value="HIS_KIN"/>
    <property type="match status" value="1"/>
</dbReference>
<evidence type="ECO:0000256" key="5">
    <source>
        <dbReference type="ARBA" id="ARBA00022553"/>
    </source>
</evidence>
<dbReference type="SUPFAM" id="SSF158472">
    <property type="entry name" value="HAMP domain-like"/>
    <property type="match status" value="1"/>
</dbReference>
<keyword evidence="15" id="KW-1185">Reference proteome</keyword>
<accession>A0A941IHC7</accession>
<evidence type="ECO:0000256" key="3">
    <source>
        <dbReference type="ARBA" id="ARBA00004236"/>
    </source>
</evidence>
<dbReference type="InterPro" id="IPR003661">
    <property type="entry name" value="HisK_dim/P_dom"/>
</dbReference>
<organism evidence="14 15">
    <name type="scientific">Actinospica acidithermotolerans</name>
    <dbReference type="NCBI Taxonomy" id="2828514"/>
    <lineage>
        <taxon>Bacteria</taxon>
        <taxon>Bacillati</taxon>
        <taxon>Actinomycetota</taxon>
        <taxon>Actinomycetes</taxon>
        <taxon>Catenulisporales</taxon>
        <taxon>Actinospicaceae</taxon>
        <taxon>Actinospica</taxon>
    </lineage>
</organism>
<dbReference type="InterPro" id="IPR050428">
    <property type="entry name" value="TCS_sensor_his_kinase"/>
</dbReference>